<keyword evidence="6 7" id="KW-0472">Membrane</keyword>
<dbReference type="InterPro" id="IPR016064">
    <property type="entry name" value="NAD/diacylglycerol_kinase_sf"/>
</dbReference>
<accession>A0A3L8P078</accession>
<feature type="domain" description="DAGKc" evidence="8">
    <location>
        <begin position="157"/>
        <end position="287"/>
    </location>
</feature>
<gene>
    <name evidence="9" type="ORF">D9V37_18140</name>
</gene>
<sequence length="456" mass="48830">MTAYTVVTAGLLVWKNHRRAAVWTVLVMVVSTLLVDVLKPLVGRARPVWDDPITTLRSLSFPSGHAAGVAAAACVTCVLAMMLVRRRNLRRLLVGAAVTVAVLVGLDRVLLGVHNVSDVAGGWLLGVGVGLTVLTVYDPRPRSSALTTEPLPEVYRREARQLAVVLNPAKVDDPGAFRAMVEESAAAAGFADVFWYETTVEDPGESQAHAAAVGGADLVITCGGDGTVRAVCEELAGTGVPIGIVPAGTGNLLARNLALPLYLRAAVDVALNGQDRAIDMVEVSGDEMPDSTYLVMAGMGFDAAIMEGVNEDFKARVGWVAYVVSALRSLMFPAVRVEISVDGGEFTRHRARTIVVGNVGFLQGGMPLIPDAEIDDGLIDVVLLYPRRFLSWLPLAVRVLSRNRRTDELVTRMRGKEVVVRAAGEQPRQLDGDLVAPGKELRCRCVHGRLLVRVPR</sequence>
<comment type="caution">
    <text evidence="9">The sequence shown here is derived from an EMBL/GenBank/DDBJ whole genome shotgun (WGS) entry which is preliminary data.</text>
</comment>
<dbReference type="Proteomes" id="UP000281708">
    <property type="component" value="Unassembled WGS sequence"/>
</dbReference>
<dbReference type="AlphaFoldDB" id="A0A3L8P078"/>
<evidence type="ECO:0000256" key="1">
    <source>
        <dbReference type="ARBA" id="ARBA00004651"/>
    </source>
</evidence>
<dbReference type="GO" id="GO:0016301">
    <property type="term" value="F:kinase activity"/>
    <property type="evidence" value="ECO:0007669"/>
    <property type="project" value="InterPro"/>
</dbReference>
<dbReference type="InterPro" id="IPR017438">
    <property type="entry name" value="ATP-NAD_kinase_N"/>
</dbReference>
<evidence type="ECO:0000256" key="6">
    <source>
        <dbReference type="ARBA" id="ARBA00023136"/>
    </source>
</evidence>
<proteinExistence type="predicted"/>
<dbReference type="SMART" id="SM00014">
    <property type="entry name" value="acidPPc"/>
    <property type="match status" value="1"/>
</dbReference>
<protein>
    <submittedName>
        <fullName evidence="9">Phosphatase PAP2 family protein</fullName>
    </submittedName>
</protein>
<evidence type="ECO:0000259" key="8">
    <source>
        <dbReference type="PROSITE" id="PS50146"/>
    </source>
</evidence>
<dbReference type="Pfam" id="PF19279">
    <property type="entry name" value="YegS_C"/>
    <property type="match status" value="1"/>
</dbReference>
<dbReference type="Gene3D" id="1.20.144.10">
    <property type="entry name" value="Phosphatidic acid phosphatase type 2/haloperoxidase"/>
    <property type="match status" value="1"/>
</dbReference>
<evidence type="ECO:0000256" key="2">
    <source>
        <dbReference type="ARBA" id="ARBA00022475"/>
    </source>
</evidence>
<keyword evidence="4" id="KW-0378">Hydrolase</keyword>
<dbReference type="Gene3D" id="3.40.50.10330">
    <property type="entry name" value="Probable inorganic polyphosphate/atp-NAD kinase, domain 1"/>
    <property type="match status" value="1"/>
</dbReference>
<evidence type="ECO:0000256" key="7">
    <source>
        <dbReference type="SAM" id="Phobius"/>
    </source>
</evidence>
<dbReference type="PROSITE" id="PS50146">
    <property type="entry name" value="DAGK"/>
    <property type="match status" value="1"/>
</dbReference>
<evidence type="ECO:0000256" key="4">
    <source>
        <dbReference type="ARBA" id="ARBA00022801"/>
    </source>
</evidence>
<feature type="transmembrane region" description="Helical" evidence="7">
    <location>
        <begin position="91"/>
        <end position="113"/>
    </location>
</feature>
<comment type="subcellular location">
    <subcellularLocation>
        <location evidence="1">Cell membrane</location>
        <topology evidence="1">Multi-pass membrane protein</topology>
    </subcellularLocation>
</comment>
<dbReference type="OrthoDB" id="3171056at2"/>
<dbReference type="InterPro" id="IPR000326">
    <property type="entry name" value="PAP2/HPO"/>
</dbReference>
<dbReference type="Pfam" id="PF01569">
    <property type="entry name" value="PAP2"/>
    <property type="match status" value="1"/>
</dbReference>
<keyword evidence="5 7" id="KW-1133">Transmembrane helix</keyword>
<reference evidence="9 10" key="1">
    <citation type="submission" date="2018-10" db="EMBL/GenBank/DDBJ databases">
        <title>Marmoricola sp. 4Q3S-7 whole genome shotgun sequence.</title>
        <authorList>
            <person name="Li F."/>
        </authorList>
    </citation>
    <scope>NUCLEOTIDE SEQUENCE [LARGE SCALE GENOMIC DNA]</scope>
    <source>
        <strain evidence="9 10">4Q3S-7</strain>
    </source>
</reference>
<dbReference type="GO" id="GO:0016787">
    <property type="term" value="F:hydrolase activity"/>
    <property type="evidence" value="ECO:0007669"/>
    <property type="project" value="UniProtKB-KW"/>
</dbReference>
<keyword evidence="3 7" id="KW-0812">Transmembrane</keyword>
<dbReference type="InterPro" id="IPR036938">
    <property type="entry name" value="PAP2/HPO_sf"/>
</dbReference>
<feature type="transmembrane region" description="Helical" evidence="7">
    <location>
        <begin position="62"/>
        <end position="84"/>
    </location>
</feature>
<evidence type="ECO:0000256" key="5">
    <source>
        <dbReference type="ARBA" id="ARBA00022989"/>
    </source>
</evidence>
<dbReference type="InterPro" id="IPR001206">
    <property type="entry name" value="Diacylglycerol_kinase_cat_dom"/>
</dbReference>
<dbReference type="PANTHER" id="PTHR14969">
    <property type="entry name" value="SPHINGOSINE-1-PHOSPHATE PHOSPHOHYDROLASE"/>
    <property type="match status" value="1"/>
</dbReference>
<dbReference type="Gene3D" id="2.60.200.40">
    <property type="match status" value="1"/>
</dbReference>
<dbReference type="EMBL" id="RDBE01000010">
    <property type="protein sequence ID" value="RLV48411.1"/>
    <property type="molecule type" value="Genomic_DNA"/>
</dbReference>
<keyword evidence="2" id="KW-1003">Cell membrane</keyword>
<dbReference type="GO" id="GO:0005886">
    <property type="term" value="C:plasma membrane"/>
    <property type="evidence" value="ECO:0007669"/>
    <property type="project" value="UniProtKB-SubCell"/>
</dbReference>
<feature type="transmembrane region" description="Helical" evidence="7">
    <location>
        <begin position="20"/>
        <end position="42"/>
    </location>
</feature>
<keyword evidence="10" id="KW-1185">Reference proteome</keyword>
<evidence type="ECO:0000313" key="10">
    <source>
        <dbReference type="Proteomes" id="UP000281708"/>
    </source>
</evidence>
<dbReference type="SUPFAM" id="SSF48317">
    <property type="entry name" value="Acid phosphatase/Vanadium-dependent haloperoxidase"/>
    <property type="match status" value="1"/>
</dbReference>
<evidence type="ECO:0000313" key="9">
    <source>
        <dbReference type="EMBL" id="RLV48411.1"/>
    </source>
</evidence>
<name>A0A3L8P078_9ACTN</name>
<dbReference type="PANTHER" id="PTHR14969:SF62">
    <property type="entry name" value="DECAPRENYLPHOSPHORYL-5-PHOSPHORIBOSE PHOSPHATASE RV3807C-RELATED"/>
    <property type="match status" value="1"/>
</dbReference>
<dbReference type="InterPro" id="IPR045540">
    <property type="entry name" value="YegS/DAGK_C"/>
</dbReference>
<organism evidence="9 10">
    <name type="scientific">Nocardioides mangrovicus</name>
    <dbReference type="NCBI Taxonomy" id="2478913"/>
    <lineage>
        <taxon>Bacteria</taxon>
        <taxon>Bacillati</taxon>
        <taxon>Actinomycetota</taxon>
        <taxon>Actinomycetes</taxon>
        <taxon>Propionibacteriales</taxon>
        <taxon>Nocardioidaceae</taxon>
        <taxon>Nocardioides</taxon>
    </lineage>
</organism>
<evidence type="ECO:0000256" key="3">
    <source>
        <dbReference type="ARBA" id="ARBA00022692"/>
    </source>
</evidence>
<dbReference type="Pfam" id="PF00781">
    <property type="entry name" value="DAGK_cat"/>
    <property type="match status" value="1"/>
</dbReference>
<dbReference type="SUPFAM" id="SSF111331">
    <property type="entry name" value="NAD kinase/diacylglycerol kinase-like"/>
    <property type="match status" value="1"/>
</dbReference>
<feature type="transmembrane region" description="Helical" evidence="7">
    <location>
        <begin position="119"/>
        <end position="137"/>
    </location>
</feature>